<dbReference type="Pfam" id="PF01636">
    <property type="entry name" value="APH"/>
    <property type="match status" value="1"/>
</dbReference>
<comment type="subcellular location">
    <subcellularLocation>
        <location evidence="1">Cytoplasm</location>
    </subcellularLocation>
</comment>
<keyword evidence="6" id="KW-0479">Metal-binding</keyword>
<evidence type="ECO:0000256" key="5">
    <source>
        <dbReference type="ARBA" id="ARBA00022694"/>
    </source>
</evidence>
<dbReference type="HOGENOM" id="CLU_021467_2_1_5"/>
<evidence type="ECO:0000256" key="9">
    <source>
        <dbReference type="ARBA" id="ARBA00022842"/>
    </source>
</evidence>
<dbReference type="eggNOG" id="COG0802">
    <property type="taxonomic scope" value="Bacteria"/>
</dbReference>
<dbReference type="InterPro" id="IPR003442">
    <property type="entry name" value="T6A_TsaE"/>
</dbReference>
<dbReference type="InterPro" id="IPR011009">
    <property type="entry name" value="Kinase-like_dom_sf"/>
</dbReference>
<keyword evidence="8" id="KW-0067">ATP-binding</keyword>
<accession>Q11CC8</accession>
<dbReference type="OrthoDB" id="9809275at2"/>
<dbReference type="SUPFAM" id="SSF56112">
    <property type="entry name" value="Protein kinase-like (PK-like)"/>
    <property type="match status" value="1"/>
</dbReference>
<evidence type="ECO:0000256" key="10">
    <source>
        <dbReference type="ARBA" id="ARBA00032441"/>
    </source>
</evidence>
<dbReference type="AlphaFoldDB" id="Q11CC8"/>
<dbReference type="InterPro" id="IPR002575">
    <property type="entry name" value="Aminoglycoside_PTrfase"/>
</dbReference>
<proteinExistence type="inferred from homology"/>
<evidence type="ECO:0000256" key="2">
    <source>
        <dbReference type="ARBA" id="ARBA00007599"/>
    </source>
</evidence>
<dbReference type="GO" id="GO:0005524">
    <property type="term" value="F:ATP binding"/>
    <property type="evidence" value="ECO:0007669"/>
    <property type="project" value="UniProtKB-KW"/>
</dbReference>
<dbReference type="NCBIfam" id="TIGR00150">
    <property type="entry name" value="T6A_YjeE"/>
    <property type="match status" value="1"/>
</dbReference>
<dbReference type="Gene3D" id="3.40.50.300">
    <property type="entry name" value="P-loop containing nucleotide triphosphate hydrolases"/>
    <property type="match status" value="1"/>
</dbReference>
<reference evidence="12" key="1">
    <citation type="submission" date="2006-06" db="EMBL/GenBank/DDBJ databases">
        <title>Complete sequence of chromosome of Chelativorans sp. BNC1.</title>
        <authorList>
            <consortium name="US DOE Joint Genome Institute"/>
            <person name="Copeland A."/>
            <person name="Lucas S."/>
            <person name="Lapidus A."/>
            <person name="Barry K."/>
            <person name="Detter J.C."/>
            <person name="Glavina del Rio T."/>
            <person name="Hammon N."/>
            <person name="Israni S."/>
            <person name="Dalin E."/>
            <person name="Tice H."/>
            <person name="Pitluck S."/>
            <person name="Chertkov O."/>
            <person name="Brettin T."/>
            <person name="Bruce D."/>
            <person name="Han C."/>
            <person name="Tapia R."/>
            <person name="Gilna P."/>
            <person name="Schmutz J."/>
            <person name="Larimer F."/>
            <person name="Land M."/>
            <person name="Hauser L."/>
            <person name="Kyrpides N."/>
            <person name="Mikhailova N."/>
            <person name="Richardson P."/>
        </authorList>
    </citation>
    <scope>NUCLEOTIDE SEQUENCE</scope>
    <source>
        <strain evidence="12">BNC1</strain>
    </source>
</reference>
<keyword evidence="4" id="KW-0963">Cytoplasm</keyword>
<feature type="domain" description="Aminoglycoside phosphotransferase" evidence="11">
    <location>
        <begin position="170"/>
        <end position="423"/>
    </location>
</feature>
<evidence type="ECO:0000256" key="6">
    <source>
        <dbReference type="ARBA" id="ARBA00022723"/>
    </source>
</evidence>
<comment type="similarity">
    <text evidence="2">Belongs to the TsaE family.</text>
</comment>
<dbReference type="PIRSF" id="PIRSF036599">
    <property type="entry name" value="AtpPhos"/>
    <property type="match status" value="1"/>
</dbReference>
<dbReference type="EMBL" id="CP000390">
    <property type="protein sequence ID" value="ABG64947.1"/>
    <property type="molecule type" value="Genomic_DNA"/>
</dbReference>
<gene>
    <name evidence="12" type="ordered locus">Meso_3578</name>
</gene>
<dbReference type="Gene3D" id="3.30.200.20">
    <property type="entry name" value="Phosphorylase Kinase, domain 1"/>
    <property type="match status" value="1"/>
</dbReference>
<dbReference type="InterPro" id="IPR012180">
    <property type="entry name" value="Bifunc_ATPase/PTrfase"/>
</dbReference>
<evidence type="ECO:0000313" key="12">
    <source>
        <dbReference type="EMBL" id="ABG64947.1"/>
    </source>
</evidence>
<evidence type="ECO:0000256" key="1">
    <source>
        <dbReference type="ARBA" id="ARBA00004496"/>
    </source>
</evidence>
<dbReference type="Pfam" id="PF02367">
    <property type="entry name" value="TsaE"/>
    <property type="match status" value="1"/>
</dbReference>
<evidence type="ECO:0000256" key="7">
    <source>
        <dbReference type="ARBA" id="ARBA00022741"/>
    </source>
</evidence>
<keyword evidence="5" id="KW-0819">tRNA processing</keyword>
<evidence type="ECO:0000259" key="11">
    <source>
        <dbReference type="Pfam" id="PF01636"/>
    </source>
</evidence>
<dbReference type="Gene3D" id="3.90.1200.10">
    <property type="match status" value="1"/>
</dbReference>
<dbReference type="STRING" id="266779.Meso_3578"/>
<protein>
    <recommendedName>
        <fullName evidence="3">tRNA threonylcarbamoyladenosine biosynthesis protein TsaE</fullName>
    </recommendedName>
    <alternativeName>
        <fullName evidence="10">t(6)A37 threonylcarbamoyladenosine biosynthesis protein TsaE</fullName>
    </alternativeName>
</protein>
<dbReference type="SUPFAM" id="SSF52540">
    <property type="entry name" value="P-loop containing nucleoside triphosphate hydrolases"/>
    <property type="match status" value="1"/>
</dbReference>
<dbReference type="eggNOG" id="COG3178">
    <property type="taxonomic scope" value="Bacteria"/>
</dbReference>
<evidence type="ECO:0000256" key="3">
    <source>
        <dbReference type="ARBA" id="ARBA00019010"/>
    </source>
</evidence>
<name>Q11CC8_CHESB</name>
<evidence type="ECO:0000256" key="8">
    <source>
        <dbReference type="ARBA" id="ARBA00022840"/>
    </source>
</evidence>
<dbReference type="KEGG" id="mes:Meso_3578"/>
<dbReference type="GO" id="GO:0002949">
    <property type="term" value="P:tRNA threonylcarbamoyladenosine modification"/>
    <property type="evidence" value="ECO:0007669"/>
    <property type="project" value="InterPro"/>
</dbReference>
<dbReference type="PANTHER" id="PTHR33540:SF2">
    <property type="entry name" value="TRNA THREONYLCARBAMOYLADENOSINE BIOSYNTHESIS PROTEIN TSAE"/>
    <property type="match status" value="1"/>
</dbReference>
<keyword evidence="7" id="KW-0547">Nucleotide-binding</keyword>
<organism evidence="12">
    <name type="scientific">Chelativorans sp. (strain BNC1)</name>
    <dbReference type="NCBI Taxonomy" id="266779"/>
    <lineage>
        <taxon>Bacteria</taxon>
        <taxon>Pseudomonadati</taxon>
        <taxon>Pseudomonadota</taxon>
        <taxon>Alphaproteobacteria</taxon>
        <taxon>Hyphomicrobiales</taxon>
        <taxon>Phyllobacteriaceae</taxon>
        <taxon>Chelativorans</taxon>
    </lineage>
</organism>
<keyword evidence="9" id="KW-0460">Magnesium</keyword>
<dbReference type="GO" id="GO:0005737">
    <property type="term" value="C:cytoplasm"/>
    <property type="evidence" value="ECO:0007669"/>
    <property type="project" value="UniProtKB-SubCell"/>
</dbReference>
<sequence>MFSCRRILPDEAASARLGEDLALALRQGDVVALHGDLGAGKSTLARAAIRAIAGDRQLEVPSPTFTLVQSYALRIPVHHFDLYRLSHPEELEELGLSEAMADGIVLVEWPERAPDAFAGAIKITLREHGEGREVEIEAPLDAAERIAHSLKIREFLDKAGHTNAQRTYLLGDASIRAYETIESDGGRLILMDAPERRDEPIVRDGLPYSRIARLAQSVTAFVGVANTLRAASFCAPQIHAQDLGAGLLLTEHLGDEHFLGKERRPIRERYLTAAGLLAELHDRSWPERFPVAEGIQYTPPPYDRAALGIETELLLDWYLPFVKERAATDEERKEFERLWSGLFDRLEAAEQTLVLRDYHSPNIIWRSERRGLDRLGLVDVQDAVWGPGAYDVASLALDARVTISEELERSIVGIYCAGRRAPRFDSASFEEAYAITAAQRNTKLLGIFVRLCRRDGKPVYLRHLPRIRTYLNRVLAHPALSDLGAFYREQGFLDGETE</sequence>
<evidence type="ECO:0000256" key="4">
    <source>
        <dbReference type="ARBA" id="ARBA00022490"/>
    </source>
</evidence>
<dbReference type="InterPro" id="IPR027417">
    <property type="entry name" value="P-loop_NTPase"/>
</dbReference>
<dbReference type="PANTHER" id="PTHR33540">
    <property type="entry name" value="TRNA THREONYLCARBAMOYLADENOSINE BIOSYNTHESIS PROTEIN TSAE"/>
    <property type="match status" value="1"/>
</dbReference>
<dbReference type="GO" id="GO:0046872">
    <property type="term" value="F:metal ion binding"/>
    <property type="evidence" value="ECO:0007669"/>
    <property type="project" value="UniProtKB-KW"/>
</dbReference>